<dbReference type="InterPro" id="IPR029154">
    <property type="entry name" value="HIBADH-like_NADP-bd"/>
</dbReference>
<dbReference type="AlphaFoldDB" id="A0A1W6MS01"/>
<gene>
    <name evidence="9" type="ORF">B1812_03595</name>
</gene>
<dbReference type="InterPro" id="IPR011548">
    <property type="entry name" value="HIBADH"/>
</dbReference>
<dbReference type="Proteomes" id="UP000193978">
    <property type="component" value="Chromosome"/>
</dbReference>
<dbReference type="Gene3D" id="3.40.50.720">
    <property type="entry name" value="NAD(P)-binding Rossmann-like Domain"/>
    <property type="match status" value="1"/>
</dbReference>
<evidence type="ECO:0000313" key="9">
    <source>
        <dbReference type="EMBL" id="ARN80316.1"/>
    </source>
</evidence>
<dbReference type="Pfam" id="PF14833">
    <property type="entry name" value="NAD_binding_11"/>
    <property type="match status" value="1"/>
</dbReference>
<dbReference type="GO" id="GO:0051287">
    <property type="term" value="F:NAD binding"/>
    <property type="evidence" value="ECO:0007669"/>
    <property type="project" value="InterPro"/>
</dbReference>
<name>A0A1W6MS01_9HYPH</name>
<evidence type="ECO:0000256" key="2">
    <source>
        <dbReference type="ARBA" id="ARBA00022456"/>
    </source>
</evidence>
<feature type="domain" description="6-phosphogluconate dehydrogenase NADP-binding" evidence="7">
    <location>
        <begin position="4"/>
        <end position="159"/>
    </location>
</feature>
<evidence type="ECO:0000256" key="5">
    <source>
        <dbReference type="PIRSR" id="PIRSR000103-1"/>
    </source>
</evidence>
<evidence type="ECO:0000259" key="8">
    <source>
        <dbReference type="Pfam" id="PF14833"/>
    </source>
</evidence>
<dbReference type="OrthoDB" id="9812907at2"/>
<reference evidence="9 10" key="1">
    <citation type="submission" date="2017-02" db="EMBL/GenBank/DDBJ databases">
        <authorList>
            <person name="Peterson S.W."/>
        </authorList>
    </citation>
    <scope>NUCLEOTIDE SEQUENCE [LARGE SCALE GENOMIC DNA]</scope>
    <source>
        <strain evidence="9 10">S285</strain>
    </source>
</reference>
<accession>A0A1W6MS01</accession>
<dbReference type="PANTHER" id="PTHR22981:SF7">
    <property type="entry name" value="3-HYDROXYISOBUTYRATE DEHYDROGENASE, MITOCHONDRIAL"/>
    <property type="match status" value="1"/>
</dbReference>
<dbReference type="InterPro" id="IPR006115">
    <property type="entry name" value="6PGDH_NADP-bd"/>
</dbReference>
<dbReference type="GO" id="GO:0008442">
    <property type="term" value="F:3-hydroxyisobutyrate dehydrogenase activity"/>
    <property type="evidence" value="ECO:0007669"/>
    <property type="project" value="UniProtKB-EC"/>
</dbReference>
<dbReference type="EMBL" id="CP019948">
    <property type="protein sequence ID" value="ARN80316.1"/>
    <property type="molecule type" value="Genomic_DNA"/>
</dbReference>
<dbReference type="Gene3D" id="1.10.1040.10">
    <property type="entry name" value="N-(1-d-carboxylethyl)-l-norvaline Dehydrogenase, domain 2"/>
    <property type="match status" value="1"/>
</dbReference>
<dbReference type="InterPro" id="IPR013328">
    <property type="entry name" value="6PGD_dom2"/>
</dbReference>
<dbReference type="PANTHER" id="PTHR22981">
    <property type="entry name" value="3-HYDROXYISOBUTYRATE DEHYDROGENASE-RELATED"/>
    <property type="match status" value="1"/>
</dbReference>
<sequence>MTHIAFIGLGRMGGPMAANLAKAGREVRGFDLDPRLRGEAEPLGVQAMGSALAAAQGAAAIVTMLPAGEAVLGVWREVLACVDRPTLFIDCSTIDIASARLAHRLAQDAGHPSVDAPVSGGVAGATAGTLTFMCGGEDSAFEKARGLLADMGQRVIHCGEGGLGQAAKICNNMMLGATMIATCEAFALAERLGLSDRTLFDVASVSSGQSWSLTHYCPAPGILPTSPANADYRPGFMAALMLKDLGLAQAAAESVGLETPLAALAARIYALYVERGEGESDFSGVIRMIREGLPEA</sequence>
<keyword evidence="2 6" id="KW-0101">Branched-chain amino acid catabolism</keyword>
<evidence type="ECO:0000256" key="4">
    <source>
        <dbReference type="ARBA" id="ARBA00023027"/>
    </source>
</evidence>
<dbReference type="STRING" id="655015.B1812_03595"/>
<comment type="similarity">
    <text evidence="1 6">Belongs to the HIBADH-related family.</text>
</comment>
<evidence type="ECO:0000313" key="10">
    <source>
        <dbReference type="Proteomes" id="UP000193978"/>
    </source>
</evidence>
<dbReference type="Pfam" id="PF03446">
    <property type="entry name" value="NAD_binding_2"/>
    <property type="match status" value="1"/>
</dbReference>
<comment type="pathway">
    <text evidence="6">Amino-acid degradation; L-valine degradation.</text>
</comment>
<dbReference type="GO" id="GO:0050661">
    <property type="term" value="F:NADP binding"/>
    <property type="evidence" value="ECO:0007669"/>
    <property type="project" value="InterPro"/>
</dbReference>
<dbReference type="InterPro" id="IPR002204">
    <property type="entry name" value="3-OH-isobutyrate_DH-rel_CS"/>
</dbReference>
<dbReference type="UniPathway" id="UPA00362"/>
<evidence type="ECO:0000256" key="3">
    <source>
        <dbReference type="ARBA" id="ARBA00023002"/>
    </source>
</evidence>
<dbReference type="RefSeq" id="WP_085770381.1">
    <property type="nucleotide sequence ID" value="NZ_AP027149.1"/>
</dbReference>
<feature type="active site" evidence="5">
    <location>
        <position position="168"/>
    </location>
</feature>
<dbReference type="PIRSF" id="PIRSF000103">
    <property type="entry name" value="HIBADH"/>
    <property type="match status" value="1"/>
</dbReference>
<protein>
    <recommendedName>
        <fullName evidence="6">3-hydroxyisobutyrate dehydrogenase</fullName>
        <shortName evidence="6">HIBADH</shortName>
        <ecNumber evidence="6">1.1.1.31</ecNumber>
    </recommendedName>
</protein>
<keyword evidence="10" id="KW-1185">Reference proteome</keyword>
<evidence type="ECO:0000256" key="6">
    <source>
        <dbReference type="RuleBase" id="RU910714"/>
    </source>
</evidence>
<evidence type="ECO:0000259" key="7">
    <source>
        <dbReference type="Pfam" id="PF03446"/>
    </source>
</evidence>
<keyword evidence="3 6" id="KW-0560">Oxidoreductase</keyword>
<dbReference type="EC" id="1.1.1.31" evidence="6"/>
<dbReference type="InterPro" id="IPR015815">
    <property type="entry name" value="HIBADH-related"/>
</dbReference>
<dbReference type="InterPro" id="IPR036291">
    <property type="entry name" value="NAD(P)-bd_dom_sf"/>
</dbReference>
<evidence type="ECO:0000256" key="1">
    <source>
        <dbReference type="ARBA" id="ARBA00009080"/>
    </source>
</evidence>
<dbReference type="KEGG" id="mbry:B1812_03595"/>
<dbReference type="FunFam" id="1.10.1040.10:FF:000006">
    <property type="entry name" value="3-hydroxyisobutyrate dehydrogenase"/>
    <property type="match status" value="1"/>
</dbReference>
<dbReference type="NCBIfam" id="TIGR01692">
    <property type="entry name" value="HIBADH"/>
    <property type="match status" value="1"/>
</dbReference>
<dbReference type="SUPFAM" id="SSF51735">
    <property type="entry name" value="NAD(P)-binding Rossmann-fold domains"/>
    <property type="match status" value="1"/>
</dbReference>
<dbReference type="InterPro" id="IPR008927">
    <property type="entry name" value="6-PGluconate_DH-like_C_sf"/>
</dbReference>
<dbReference type="PROSITE" id="PS00895">
    <property type="entry name" value="3_HYDROXYISOBUT_DH"/>
    <property type="match status" value="1"/>
</dbReference>
<comment type="catalytic activity">
    <reaction evidence="6">
        <text>3-hydroxy-2-methylpropanoate + NAD(+) = 2-methyl-3-oxopropanoate + NADH + H(+)</text>
        <dbReference type="Rhea" id="RHEA:17681"/>
        <dbReference type="ChEBI" id="CHEBI:11805"/>
        <dbReference type="ChEBI" id="CHEBI:15378"/>
        <dbReference type="ChEBI" id="CHEBI:57540"/>
        <dbReference type="ChEBI" id="CHEBI:57700"/>
        <dbReference type="ChEBI" id="CHEBI:57945"/>
        <dbReference type="EC" id="1.1.1.31"/>
    </reaction>
</comment>
<organism evidence="9 10">
    <name type="scientific">Methylocystis bryophila</name>
    <dbReference type="NCBI Taxonomy" id="655015"/>
    <lineage>
        <taxon>Bacteria</taxon>
        <taxon>Pseudomonadati</taxon>
        <taxon>Pseudomonadota</taxon>
        <taxon>Alphaproteobacteria</taxon>
        <taxon>Hyphomicrobiales</taxon>
        <taxon>Methylocystaceae</taxon>
        <taxon>Methylocystis</taxon>
    </lineage>
</organism>
<keyword evidence="4 6" id="KW-0520">NAD</keyword>
<feature type="domain" description="3-hydroxyisobutyrate dehydrogenase-like NAD-binding" evidence="8">
    <location>
        <begin position="162"/>
        <end position="289"/>
    </location>
</feature>
<dbReference type="SUPFAM" id="SSF48179">
    <property type="entry name" value="6-phosphogluconate dehydrogenase C-terminal domain-like"/>
    <property type="match status" value="1"/>
</dbReference>
<proteinExistence type="inferred from homology"/>
<dbReference type="GO" id="GO:0006574">
    <property type="term" value="P:L-valine catabolic process"/>
    <property type="evidence" value="ECO:0007669"/>
    <property type="project" value="UniProtKB-UniPathway"/>
</dbReference>